<feature type="region of interest" description="Disordered" evidence="1">
    <location>
        <begin position="1"/>
        <end position="110"/>
    </location>
</feature>
<evidence type="ECO:0000313" key="3">
    <source>
        <dbReference type="Proteomes" id="UP001152320"/>
    </source>
</evidence>
<organism evidence="2 3">
    <name type="scientific">Holothuria leucospilota</name>
    <name type="common">Black long sea cucumber</name>
    <name type="synonym">Mertensiothuria leucospilota</name>
    <dbReference type="NCBI Taxonomy" id="206669"/>
    <lineage>
        <taxon>Eukaryota</taxon>
        <taxon>Metazoa</taxon>
        <taxon>Echinodermata</taxon>
        <taxon>Eleutherozoa</taxon>
        <taxon>Echinozoa</taxon>
        <taxon>Holothuroidea</taxon>
        <taxon>Aspidochirotacea</taxon>
        <taxon>Aspidochirotida</taxon>
        <taxon>Holothuriidae</taxon>
        <taxon>Holothuria</taxon>
    </lineage>
</organism>
<proteinExistence type="predicted"/>
<dbReference type="AlphaFoldDB" id="A0A9Q1H1G9"/>
<feature type="compositionally biased region" description="Polar residues" evidence="1">
    <location>
        <begin position="41"/>
        <end position="53"/>
    </location>
</feature>
<evidence type="ECO:0000313" key="2">
    <source>
        <dbReference type="EMBL" id="KAJ8028561.1"/>
    </source>
</evidence>
<reference evidence="2" key="1">
    <citation type="submission" date="2021-10" db="EMBL/GenBank/DDBJ databases">
        <title>Tropical sea cucumber genome reveals ecological adaptation and Cuvierian tubules defense mechanism.</title>
        <authorList>
            <person name="Chen T."/>
        </authorList>
    </citation>
    <scope>NUCLEOTIDE SEQUENCE</scope>
    <source>
        <strain evidence="2">Nanhai2018</strain>
        <tissue evidence="2">Muscle</tissue>
    </source>
</reference>
<keyword evidence="3" id="KW-1185">Reference proteome</keyword>
<accession>A0A9Q1H1G9</accession>
<dbReference type="PANTHER" id="PTHR35256">
    <property type="entry name" value="CHROMOSOME 8 OPEN READING FRAME 48"/>
    <property type="match status" value="1"/>
</dbReference>
<protein>
    <submittedName>
        <fullName evidence="2">Uncharacterized protein</fullName>
    </submittedName>
</protein>
<dbReference type="OrthoDB" id="9976953at2759"/>
<gene>
    <name evidence="2" type="ORF">HOLleu_30838</name>
</gene>
<feature type="compositionally biased region" description="Basic and acidic residues" evidence="1">
    <location>
        <begin position="22"/>
        <end position="31"/>
    </location>
</feature>
<feature type="compositionally biased region" description="Low complexity" evidence="1">
    <location>
        <begin position="63"/>
        <end position="101"/>
    </location>
</feature>
<dbReference type="InterPro" id="IPR027932">
    <property type="entry name" value="DUF4606"/>
</dbReference>
<dbReference type="EMBL" id="JAIZAY010000015">
    <property type="protein sequence ID" value="KAJ8028561.1"/>
    <property type="molecule type" value="Genomic_DNA"/>
</dbReference>
<evidence type="ECO:0000256" key="1">
    <source>
        <dbReference type="SAM" id="MobiDB-lite"/>
    </source>
</evidence>
<dbReference type="Proteomes" id="UP001152320">
    <property type="component" value="Chromosome 15"/>
</dbReference>
<sequence>MEILSDSSIHKTFESQSLTETEDIKEFEESISKSIGSSRSAQETSASGNNVSSRGEKFEDSQSTLESKTSETVTSSSGHSHSSGTPEHDTSSVSSSPSSDSRNGEGTVDPSKYFLKRCIRAANQNSMKHSSRASDSSPQKAFEAEFCINCIKAIKSGHQMKEVKPTKHTETTPLVDPLVVEKLKFENLMHAMREVTTKQEDTDDIQNCKVCRNWKSRVDETTFLTENIKHLKKQLTEWRLQQHLITMDSLNQIGDLASGLPKVSEPSQKVWEKLLKK</sequence>
<comment type="caution">
    <text evidence="2">The sequence shown here is derived from an EMBL/GenBank/DDBJ whole genome shotgun (WGS) entry which is preliminary data.</text>
</comment>
<dbReference type="Pfam" id="PF15379">
    <property type="entry name" value="DUF4606"/>
    <property type="match status" value="1"/>
</dbReference>
<dbReference type="PANTHER" id="PTHR35256:SF1">
    <property type="entry name" value="EXPRESSED SEQUENCE AI429214"/>
    <property type="match status" value="1"/>
</dbReference>
<name>A0A9Q1H1G9_HOLLE</name>